<dbReference type="Pfam" id="PF05016">
    <property type="entry name" value="ParE_toxin"/>
    <property type="match status" value="1"/>
</dbReference>
<dbReference type="OrthoDB" id="595476at2"/>
<evidence type="ECO:0000313" key="3">
    <source>
        <dbReference type="Proteomes" id="UP000199036"/>
    </source>
</evidence>
<keyword evidence="3" id="KW-1185">Reference proteome</keyword>
<reference evidence="3" key="1">
    <citation type="submission" date="2016-10" db="EMBL/GenBank/DDBJ databases">
        <authorList>
            <person name="Varghese N."/>
            <person name="Submissions S."/>
        </authorList>
    </citation>
    <scope>NUCLEOTIDE SEQUENCE [LARGE SCALE GENOMIC DNA]</scope>
    <source>
        <strain evidence="3">DS-12</strain>
    </source>
</reference>
<name>A0A1I5B8K6_9FLAO</name>
<dbReference type="AlphaFoldDB" id="A0A1I5B8K6"/>
<keyword evidence="1" id="KW-1277">Toxin-antitoxin system</keyword>
<protein>
    <submittedName>
        <fullName evidence="2">Plasmid stabilization system protein ParE</fullName>
    </submittedName>
</protein>
<dbReference type="Proteomes" id="UP000199036">
    <property type="component" value="Unassembled WGS sequence"/>
</dbReference>
<gene>
    <name evidence="2" type="ORF">SAMN05421741_10998</name>
</gene>
<dbReference type="InterPro" id="IPR007712">
    <property type="entry name" value="RelE/ParE_toxin"/>
</dbReference>
<sequence length="97" mass="11430">MNYRLVILPKAKAEMADAVDWYELQQTKLGKRFISCVDKLFNIILKNPFQFSEKTPPFREALVSKFPYLIIYQINGNEIIVYSVFHTSQNPESWQNL</sequence>
<dbReference type="STRING" id="913024.SAMN05421741_10998"/>
<dbReference type="EMBL" id="FOVI01000009">
    <property type="protein sequence ID" value="SFN70849.1"/>
    <property type="molecule type" value="Genomic_DNA"/>
</dbReference>
<evidence type="ECO:0000313" key="2">
    <source>
        <dbReference type="EMBL" id="SFN70849.1"/>
    </source>
</evidence>
<accession>A0A1I5B8K6</accession>
<evidence type="ECO:0000256" key="1">
    <source>
        <dbReference type="ARBA" id="ARBA00022649"/>
    </source>
</evidence>
<dbReference type="RefSeq" id="WP_091522271.1">
    <property type="nucleotide sequence ID" value="NZ_FOVI01000009.1"/>
</dbReference>
<dbReference type="Gene3D" id="3.30.2310.20">
    <property type="entry name" value="RelE-like"/>
    <property type="match status" value="1"/>
</dbReference>
<proteinExistence type="predicted"/>
<dbReference type="InterPro" id="IPR035093">
    <property type="entry name" value="RelE/ParE_toxin_dom_sf"/>
</dbReference>
<organism evidence="2 3">
    <name type="scientific">Paenimyroides ummariense</name>
    <dbReference type="NCBI Taxonomy" id="913024"/>
    <lineage>
        <taxon>Bacteria</taxon>
        <taxon>Pseudomonadati</taxon>
        <taxon>Bacteroidota</taxon>
        <taxon>Flavobacteriia</taxon>
        <taxon>Flavobacteriales</taxon>
        <taxon>Flavobacteriaceae</taxon>
        <taxon>Paenimyroides</taxon>
    </lineage>
</organism>